<proteinExistence type="predicted"/>
<evidence type="ECO:0000313" key="2">
    <source>
        <dbReference type="Proteomes" id="UP001501612"/>
    </source>
</evidence>
<keyword evidence="2" id="KW-1185">Reference proteome</keyword>
<organism evidence="1 2">
    <name type="scientific">Nocardioides lentus</name>
    <dbReference type="NCBI Taxonomy" id="338077"/>
    <lineage>
        <taxon>Bacteria</taxon>
        <taxon>Bacillati</taxon>
        <taxon>Actinomycetota</taxon>
        <taxon>Actinomycetes</taxon>
        <taxon>Propionibacteriales</taxon>
        <taxon>Nocardioidaceae</taxon>
        <taxon>Nocardioides</taxon>
    </lineage>
</organism>
<name>A0ABN2PHV2_9ACTN</name>
<reference evidence="1 2" key="1">
    <citation type="journal article" date="2019" name="Int. J. Syst. Evol. Microbiol.">
        <title>The Global Catalogue of Microorganisms (GCM) 10K type strain sequencing project: providing services to taxonomists for standard genome sequencing and annotation.</title>
        <authorList>
            <consortium name="The Broad Institute Genomics Platform"/>
            <consortium name="The Broad Institute Genome Sequencing Center for Infectious Disease"/>
            <person name="Wu L."/>
            <person name="Ma J."/>
        </authorList>
    </citation>
    <scope>NUCLEOTIDE SEQUENCE [LARGE SCALE GENOMIC DNA]</scope>
    <source>
        <strain evidence="1 2">JCM 14046</strain>
    </source>
</reference>
<evidence type="ECO:0000313" key="1">
    <source>
        <dbReference type="EMBL" id="GAA1922328.1"/>
    </source>
</evidence>
<comment type="caution">
    <text evidence="1">The sequence shown here is derived from an EMBL/GenBank/DDBJ whole genome shotgun (WGS) entry which is preliminary data.</text>
</comment>
<dbReference type="RefSeq" id="WP_344007627.1">
    <property type="nucleotide sequence ID" value="NZ_BAAAMY010000005.1"/>
</dbReference>
<sequence>MKTPRNRTVAALGVVAGVAALALLVVFAVVLPKVSSEAAPQLGEVELPDELAGGWRALDLGAEGIPEDQVASLAANSVYADEVLDDIVEGGGESRQYVNEDLTAAPTVQVYGAEAGPVVPAQLVDPEAFGLSRPPVEVVEEGEVTCEVNWTEVDPQTQQPLPEAEVSGASCQRTEPGLTVRLVGGLDVDSAVAMVNEVWELNAA</sequence>
<dbReference type="EMBL" id="BAAAMY010000005">
    <property type="protein sequence ID" value="GAA1922328.1"/>
    <property type="molecule type" value="Genomic_DNA"/>
</dbReference>
<dbReference type="Proteomes" id="UP001501612">
    <property type="component" value="Unassembled WGS sequence"/>
</dbReference>
<accession>A0ABN2PHV2</accession>
<protein>
    <submittedName>
        <fullName evidence="1">Uncharacterized protein</fullName>
    </submittedName>
</protein>
<gene>
    <name evidence="1" type="ORF">GCM10009737_24780</name>
</gene>